<dbReference type="PANTHER" id="PTHR33627">
    <property type="entry name" value="TRANSPOSASE"/>
    <property type="match status" value="1"/>
</dbReference>
<evidence type="ECO:0000313" key="3">
    <source>
        <dbReference type="Proteomes" id="UP000576393"/>
    </source>
</evidence>
<dbReference type="Pfam" id="PF13546">
    <property type="entry name" value="DDE_5"/>
    <property type="match status" value="1"/>
</dbReference>
<name>A0A852UYV1_9ACTN</name>
<dbReference type="InterPro" id="IPR038721">
    <property type="entry name" value="IS701-like_DDE_dom"/>
</dbReference>
<reference evidence="2 3" key="1">
    <citation type="submission" date="2020-07" db="EMBL/GenBank/DDBJ databases">
        <title>Sequencing the genomes of 1000 actinobacteria strains.</title>
        <authorList>
            <person name="Klenk H.-P."/>
        </authorList>
    </citation>
    <scope>NUCLEOTIDE SEQUENCE [LARGE SCALE GENOMIC DNA]</scope>
    <source>
        <strain evidence="2 3">DSM 45763</strain>
    </source>
</reference>
<proteinExistence type="predicted"/>
<dbReference type="EMBL" id="JACCCO010000001">
    <property type="protein sequence ID" value="NYF41409.1"/>
    <property type="molecule type" value="Genomic_DNA"/>
</dbReference>
<dbReference type="PANTHER" id="PTHR33627:SF1">
    <property type="entry name" value="TRANSPOSASE"/>
    <property type="match status" value="1"/>
</dbReference>
<sequence length="277" mass="30949">MDWHLVLPPSWTDDTFRRRSAAIPSDVKSGSPWGIGLDALVTIINDWGLPVRPVVLDAREADAAEAIAELHRLRIPFIVRVNRATRFTRTGWGDGRRHEETGQSAESLARYLKEQRRVVQWQDTEQSAHQGILAAAMHVDVPGADTEPDPAPSPFTPVSTDLPPGRRAFVLIAEWRDSVQGRPSFWVSNLTRMSVPSLLACANLGRQVYRDQERISRLVGLYDFEGRSFGGWHRHVTLVSAAHAFIVLNRLHTLLGETPRAGSATTTRNAKSPWQET</sequence>
<dbReference type="AlphaFoldDB" id="A0A852UYV1"/>
<feature type="domain" description="Transposase IS701-like DDE" evidence="1">
    <location>
        <begin position="2"/>
        <end position="91"/>
    </location>
</feature>
<accession>A0A852UYV1</accession>
<protein>
    <recommendedName>
        <fullName evidence="1">Transposase IS701-like DDE domain-containing protein</fullName>
    </recommendedName>
</protein>
<dbReference type="InterPro" id="IPR039365">
    <property type="entry name" value="IS701-like"/>
</dbReference>
<evidence type="ECO:0000313" key="2">
    <source>
        <dbReference type="EMBL" id="NYF41409.1"/>
    </source>
</evidence>
<dbReference type="Proteomes" id="UP000576393">
    <property type="component" value="Unassembled WGS sequence"/>
</dbReference>
<organism evidence="2 3">
    <name type="scientific">Streptosporangium sandarakinum</name>
    <dbReference type="NCBI Taxonomy" id="1260955"/>
    <lineage>
        <taxon>Bacteria</taxon>
        <taxon>Bacillati</taxon>
        <taxon>Actinomycetota</taxon>
        <taxon>Actinomycetes</taxon>
        <taxon>Streptosporangiales</taxon>
        <taxon>Streptosporangiaceae</taxon>
        <taxon>Streptosporangium</taxon>
    </lineage>
</organism>
<gene>
    <name evidence="2" type="ORF">HDA43_003568</name>
</gene>
<comment type="caution">
    <text evidence="2">The sequence shown here is derived from an EMBL/GenBank/DDBJ whole genome shotgun (WGS) entry which is preliminary data.</text>
</comment>
<keyword evidence="3" id="KW-1185">Reference proteome</keyword>
<evidence type="ECO:0000259" key="1">
    <source>
        <dbReference type="Pfam" id="PF13546"/>
    </source>
</evidence>